<gene>
    <name evidence="1" type="ORF">Zm00014a_039348</name>
</gene>
<comment type="caution">
    <text evidence="1">The sequence shown here is derived from an EMBL/GenBank/DDBJ whole genome shotgun (WGS) entry which is preliminary data.</text>
</comment>
<organism evidence="1">
    <name type="scientific">Zea mays</name>
    <name type="common">Maize</name>
    <dbReference type="NCBI Taxonomy" id="4577"/>
    <lineage>
        <taxon>Eukaryota</taxon>
        <taxon>Viridiplantae</taxon>
        <taxon>Streptophyta</taxon>
        <taxon>Embryophyta</taxon>
        <taxon>Tracheophyta</taxon>
        <taxon>Spermatophyta</taxon>
        <taxon>Magnoliopsida</taxon>
        <taxon>Liliopsida</taxon>
        <taxon>Poales</taxon>
        <taxon>Poaceae</taxon>
        <taxon>PACMAD clade</taxon>
        <taxon>Panicoideae</taxon>
        <taxon>Andropogonodae</taxon>
        <taxon>Andropogoneae</taxon>
        <taxon>Tripsacinae</taxon>
        <taxon>Zea</taxon>
    </lineage>
</organism>
<proteinExistence type="predicted"/>
<name>A0A317YFY3_MAIZE</name>
<evidence type="ECO:0000313" key="1">
    <source>
        <dbReference type="EMBL" id="PWZ57555.1"/>
    </source>
</evidence>
<dbReference type="Proteomes" id="UP000251960">
    <property type="component" value="Chromosome 1"/>
</dbReference>
<accession>A0A317YFY3</accession>
<dbReference type="EMBL" id="NCVQ01000001">
    <property type="protein sequence ID" value="PWZ57555.1"/>
    <property type="molecule type" value="Genomic_DNA"/>
</dbReference>
<reference evidence="1" key="1">
    <citation type="journal article" date="2018" name="Nat. Genet.">
        <title>Extensive intraspecific gene order and gene structural variations between Mo17 and other maize genomes.</title>
        <authorList>
            <person name="Sun S."/>
            <person name="Zhou Y."/>
            <person name="Chen J."/>
            <person name="Shi J."/>
            <person name="Zhao H."/>
            <person name="Zhao H."/>
            <person name="Song W."/>
            <person name="Zhang M."/>
            <person name="Cui Y."/>
            <person name="Dong X."/>
            <person name="Liu H."/>
            <person name="Ma X."/>
            <person name="Jiao Y."/>
            <person name="Wang B."/>
            <person name="Wei X."/>
            <person name="Stein J.C."/>
            <person name="Glaubitz J.C."/>
            <person name="Lu F."/>
            <person name="Yu G."/>
            <person name="Liang C."/>
            <person name="Fengler K."/>
            <person name="Li B."/>
            <person name="Rafalski A."/>
            <person name="Schnable P.S."/>
            <person name="Ware D.H."/>
            <person name="Buckler E.S."/>
            <person name="Lai J."/>
        </authorList>
    </citation>
    <scope>NUCLEOTIDE SEQUENCE [LARGE SCALE GENOMIC DNA]</scope>
    <source>
        <tissue evidence="1">Seedling</tissue>
    </source>
</reference>
<dbReference type="AlphaFoldDB" id="A0A317YFY3"/>
<sequence length="24" mass="2835">MARGRLDQGLRRNLCLARAWPQPR</sequence>
<protein>
    <submittedName>
        <fullName evidence="1">Uncharacterized protein</fullName>
    </submittedName>
</protein>